<name>A0A6J5KLR3_9CAUD</name>
<evidence type="ECO:0000313" key="1">
    <source>
        <dbReference type="EMBL" id="CAB4122375.1"/>
    </source>
</evidence>
<proteinExistence type="predicted"/>
<dbReference type="Pfam" id="PF23812">
    <property type="entry name" value="Phage_TAC_18"/>
    <property type="match status" value="1"/>
</dbReference>
<gene>
    <name evidence="1" type="ORF">UFOVP32_14</name>
    <name evidence="2" type="ORF">UFOVP50_62</name>
</gene>
<accession>A0A6J5KLR3</accession>
<dbReference type="InterPro" id="IPR056919">
    <property type="entry name" value="Phage_TAC_18"/>
</dbReference>
<protein>
    <submittedName>
        <fullName evidence="1">Uncharacterized protein</fullName>
    </submittedName>
</protein>
<sequence>MGRSAGGASVADHLAAVAKKRKRKIALAPSVPTEALHLWNLFTRLNSTRTGNGFGPNPISFLEMESFCRLTGEVLDPWEVHAIRALDDAYLAISNESTKG</sequence>
<dbReference type="EMBL" id="LR796173">
    <property type="protein sequence ID" value="CAB4123786.1"/>
    <property type="molecule type" value="Genomic_DNA"/>
</dbReference>
<evidence type="ECO:0000313" key="2">
    <source>
        <dbReference type="EMBL" id="CAB4123786.1"/>
    </source>
</evidence>
<organism evidence="1">
    <name type="scientific">uncultured Caudovirales phage</name>
    <dbReference type="NCBI Taxonomy" id="2100421"/>
    <lineage>
        <taxon>Viruses</taxon>
        <taxon>Duplodnaviria</taxon>
        <taxon>Heunggongvirae</taxon>
        <taxon>Uroviricota</taxon>
        <taxon>Caudoviricetes</taxon>
        <taxon>Peduoviridae</taxon>
        <taxon>Maltschvirus</taxon>
        <taxon>Maltschvirus maltsch</taxon>
    </lineage>
</organism>
<reference evidence="1" key="1">
    <citation type="submission" date="2020-04" db="EMBL/GenBank/DDBJ databases">
        <authorList>
            <person name="Chiriac C."/>
            <person name="Salcher M."/>
            <person name="Ghai R."/>
            <person name="Kavagutti S V."/>
        </authorList>
    </citation>
    <scope>NUCLEOTIDE SEQUENCE</scope>
</reference>
<dbReference type="EMBL" id="LR796160">
    <property type="protein sequence ID" value="CAB4122375.1"/>
    <property type="molecule type" value="Genomic_DNA"/>
</dbReference>